<accession>A0A558HRW0</accession>
<organism evidence="1 2">
    <name type="scientific">Cobetia crustatorum</name>
    <dbReference type="NCBI Taxonomy" id="553385"/>
    <lineage>
        <taxon>Bacteria</taxon>
        <taxon>Pseudomonadati</taxon>
        <taxon>Pseudomonadota</taxon>
        <taxon>Gammaproteobacteria</taxon>
        <taxon>Oceanospirillales</taxon>
        <taxon>Halomonadaceae</taxon>
        <taxon>Cobetia</taxon>
    </lineage>
</organism>
<gene>
    <name evidence="1" type="ORF">FQP86_04935</name>
</gene>
<dbReference type="OrthoDB" id="9813719at2"/>
<dbReference type="RefSeq" id="WP_144726813.1">
    <property type="nucleotide sequence ID" value="NZ_CAWOWR010000087.1"/>
</dbReference>
<sequence>MTGTKLLPRLSPIGVDKCLSSLRDQTDGYFQPGASLDLRLKTYEAHVWYAASGGSVDRTLVEEIMGKVSDIAHHCGYPAPATDRKRSSFDKRLAAYFGQHPDLEGGELLRDDVWAFMACVLLQEFTIWRYSVEQKARFAGGIRNTFQRLWVRGRTLDLGPEYDKRWHLTGILSEDAMVQIFERASIASDARLSRAIAMAWETTADRIGRGKMEKVMRQATKLIRLRNQVIDLAYLPEEALTAEINAAFTQVTTEIASDADVTRVGEEQVLTADSPSQTSS</sequence>
<keyword evidence="2" id="KW-1185">Reference proteome</keyword>
<protein>
    <submittedName>
        <fullName evidence="1">Uncharacterized protein</fullName>
    </submittedName>
</protein>
<comment type="caution">
    <text evidence="1">The sequence shown here is derived from an EMBL/GenBank/DDBJ whole genome shotgun (WGS) entry which is preliminary data.</text>
</comment>
<name>A0A558HRW0_9GAMM</name>
<evidence type="ECO:0000313" key="2">
    <source>
        <dbReference type="Proteomes" id="UP000319941"/>
    </source>
</evidence>
<dbReference type="STRING" id="553385.GCA_000591415_02982"/>
<dbReference type="Pfam" id="PF19866">
    <property type="entry name" value="DUF6339"/>
    <property type="match status" value="1"/>
</dbReference>
<reference evidence="1 2" key="1">
    <citation type="submission" date="2019-07" db="EMBL/GenBank/DDBJ databases">
        <title>Diversity of Bacteria from Kongsfjorden, Arctic.</title>
        <authorList>
            <person name="Yu Y."/>
        </authorList>
    </citation>
    <scope>NUCLEOTIDE SEQUENCE [LARGE SCALE GENOMIC DNA]</scope>
    <source>
        <strain evidence="1 2">SM1923</strain>
    </source>
</reference>
<dbReference type="AlphaFoldDB" id="A0A558HRW0"/>
<dbReference type="InterPro" id="IPR045920">
    <property type="entry name" value="DUF6339"/>
</dbReference>
<dbReference type="EMBL" id="VNFH01000003">
    <property type="protein sequence ID" value="TVU71877.1"/>
    <property type="molecule type" value="Genomic_DNA"/>
</dbReference>
<dbReference type="Proteomes" id="UP000319941">
    <property type="component" value="Unassembled WGS sequence"/>
</dbReference>
<evidence type="ECO:0000313" key="1">
    <source>
        <dbReference type="EMBL" id="TVU71877.1"/>
    </source>
</evidence>
<proteinExistence type="predicted"/>